<dbReference type="InterPro" id="IPR011045">
    <property type="entry name" value="N2O_reductase_N"/>
</dbReference>
<dbReference type="PANTHER" id="PTHR47197">
    <property type="entry name" value="PROTEIN NIRF"/>
    <property type="match status" value="1"/>
</dbReference>
<evidence type="ECO:0000313" key="5">
    <source>
        <dbReference type="Proteomes" id="UP000549343"/>
    </source>
</evidence>
<dbReference type="EMBL" id="BAAAHD010000052">
    <property type="protein sequence ID" value="GAA0581387.1"/>
    <property type="molecule type" value="Genomic_DNA"/>
</dbReference>
<proteinExistence type="predicted"/>
<feature type="chain" id="PRO_5030652288" evidence="2">
    <location>
        <begin position="25"/>
        <end position="402"/>
    </location>
</feature>
<dbReference type="PANTHER" id="PTHR47197:SF3">
    <property type="entry name" value="DIHYDRO-HEME D1 DEHYDROGENASE"/>
    <property type="match status" value="1"/>
</dbReference>
<dbReference type="InterPro" id="IPR051200">
    <property type="entry name" value="Host-pathogen_enzymatic-act"/>
</dbReference>
<dbReference type="AlphaFoldDB" id="A0A7W7N0Q9"/>
<reference evidence="3" key="1">
    <citation type="journal article" date="2014" name="Int. J. Syst. Evol. Microbiol.">
        <title>Complete genome of a new Firmicutes species belonging to the dominant human colonic microbiota ('Ruminococcus bicirculans') reveals two chromosomes and a selective capacity to utilize plant glucans.</title>
        <authorList>
            <consortium name="NISC Comparative Sequencing Program"/>
            <person name="Wegmann U."/>
            <person name="Louis P."/>
            <person name="Goesmann A."/>
            <person name="Henrissat B."/>
            <person name="Duncan S.H."/>
            <person name="Flint H.J."/>
        </authorList>
    </citation>
    <scope>NUCLEOTIDE SEQUENCE</scope>
    <source>
        <strain evidence="3">JCM 10667</strain>
    </source>
</reference>
<accession>A0A7W7N0Q9</accession>
<protein>
    <submittedName>
        <fullName evidence="4">YVTN family beta-propeller protein</fullName>
    </submittedName>
    <submittedName>
        <fullName evidence="3">YncE family protein</fullName>
    </submittedName>
</protein>
<evidence type="ECO:0000256" key="2">
    <source>
        <dbReference type="SAM" id="SignalP"/>
    </source>
</evidence>
<organism evidence="4 5">
    <name type="scientific">Actinomadura livida</name>
    <dbReference type="NCBI Taxonomy" id="79909"/>
    <lineage>
        <taxon>Bacteria</taxon>
        <taxon>Bacillati</taxon>
        <taxon>Actinomycetota</taxon>
        <taxon>Actinomycetes</taxon>
        <taxon>Streptosporangiales</taxon>
        <taxon>Thermomonosporaceae</taxon>
        <taxon>Actinomadura</taxon>
    </lineage>
</organism>
<comment type="caution">
    <text evidence="4">The sequence shown here is derived from an EMBL/GenBank/DDBJ whole genome shotgun (WGS) entry which is preliminary data.</text>
</comment>
<gene>
    <name evidence="4" type="ORF">F4557_005590</name>
    <name evidence="3" type="ORF">GCM10009546_49800</name>
</gene>
<reference evidence="6" key="2">
    <citation type="journal article" date="2019" name="Int. J. Syst. Evol. Microbiol.">
        <title>The Global Catalogue of Microorganisms (GCM) 10K type strain sequencing project: providing services to taxonomists for standard genome sequencing and annotation.</title>
        <authorList>
            <consortium name="The Broad Institute Genomics Platform"/>
            <consortium name="The Broad Institute Genome Sequencing Center for Infectious Disease"/>
            <person name="Wu L."/>
            <person name="Ma J."/>
        </authorList>
    </citation>
    <scope>NUCLEOTIDE SEQUENCE [LARGE SCALE GENOMIC DNA]</scope>
    <source>
        <strain evidence="6">JCM 10667</strain>
    </source>
</reference>
<dbReference type="SUPFAM" id="SSF50974">
    <property type="entry name" value="Nitrous oxide reductase, N-terminal domain"/>
    <property type="match status" value="1"/>
</dbReference>
<name>A0A7W7N0Q9_9ACTN</name>
<reference evidence="4 5" key="3">
    <citation type="submission" date="2020-08" db="EMBL/GenBank/DDBJ databases">
        <title>Sequencing the genomes of 1000 actinobacteria strains.</title>
        <authorList>
            <person name="Klenk H.-P."/>
        </authorList>
    </citation>
    <scope>NUCLEOTIDE SEQUENCE [LARGE SCALE GENOMIC DNA]</scope>
    <source>
        <strain evidence="4 5">DSM 44772</strain>
    </source>
</reference>
<dbReference type="Gene3D" id="2.130.10.10">
    <property type="entry name" value="YVTN repeat-like/Quinoprotein amine dehydrogenase"/>
    <property type="match status" value="2"/>
</dbReference>
<keyword evidence="6" id="KW-1185">Reference proteome</keyword>
<feature type="signal peptide" evidence="2">
    <location>
        <begin position="1"/>
        <end position="24"/>
    </location>
</feature>
<evidence type="ECO:0000313" key="3">
    <source>
        <dbReference type="EMBL" id="GAA0581387.1"/>
    </source>
</evidence>
<keyword evidence="2" id="KW-0732">Signal</keyword>
<evidence type="ECO:0000313" key="6">
    <source>
        <dbReference type="Proteomes" id="UP001501427"/>
    </source>
</evidence>
<dbReference type="RefSeq" id="WP_184887451.1">
    <property type="nucleotide sequence ID" value="NZ_BAAAHD010000052.1"/>
</dbReference>
<dbReference type="Proteomes" id="UP000549343">
    <property type="component" value="Unassembled WGS sequence"/>
</dbReference>
<reference evidence="3" key="4">
    <citation type="submission" date="2023-12" db="EMBL/GenBank/DDBJ databases">
        <authorList>
            <person name="Sun Q."/>
            <person name="Inoue M."/>
        </authorList>
    </citation>
    <scope>NUCLEOTIDE SEQUENCE</scope>
    <source>
        <strain evidence="3">JCM 10667</strain>
    </source>
</reference>
<sequence length="402" mass="43670">MPSLSLRRPAALVCALLMAVTALAAAGHRAEAVQLRDVMAVGNGQGGTVSFIDTATYENLGSLNLVPDLQERLNAMNPVERIGYEVVNNIQGYRKLVDDIAVSPDGTTIYVSRGVLSDAVAFDIASKRMLWRRKTEGFKADHAALSPDGTRFVVSATTASKAEVIDTATGRLVTTFATGSYPHANDYSPDGTILYNSSIGITSLPKLLNGLKGARSVTAVDANTYRHLRTYQFEYGIRPAVFTRDNKTMYAQLSYLNGFVEYDLAAGKITRTVEMPFSERGAAMKPDDYPQNSAHHGMAMNADESKLCMAGTIDDYVSIVSRPGLTTDGTVHYEPGALPYWTQTSPNGRDCYVSLSEKNQISVIDYRTAREVARIDVGRYPQRERGAKLTPEAISSLDPSNG</sequence>
<feature type="region of interest" description="Disordered" evidence="1">
    <location>
        <begin position="383"/>
        <end position="402"/>
    </location>
</feature>
<evidence type="ECO:0000256" key="1">
    <source>
        <dbReference type="SAM" id="MobiDB-lite"/>
    </source>
</evidence>
<dbReference type="EMBL" id="JACHMV010000001">
    <property type="protein sequence ID" value="MBB4777172.1"/>
    <property type="molecule type" value="Genomic_DNA"/>
</dbReference>
<dbReference type="InterPro" id="IPR015943">
    <property type="entry name" value="WD40/YVTN_repeat-like_dom_sf"/>
</dbReference>
<evidence type="ECO:0000313" key="4">
    <source>
        <dbReference type="EMBL" id="MBB4777172.1"/>
    </source>
</evidence>
<dbReference type="Proteomes" id="UP001501427">
    <property type="component" value="Unassembled WGS sequence"/>
</dbReference>